<evidence type="ECO:0000313" key="7">
    <source>
        <dbReference type="EMBL" id="GEN35902.1"/>
    </source>
</evidence>
<dbReference type="PANTHER" id="PTHR39087">
    <property type="entry name" value="UPF0104 MEMBRANE PROTEIN MJ1595"/>
    <property type="match status" value="1"/>
</dbReference>
<dbReference type="GO" id="GO:0006629">
    <property type="term" value="P:lipid metabolic process"/>
    <property type="evidence" value="ECO:0007669"/>
    <property type="project" value="UniProtKB-KW"/>
</dbReference>
<dbReference type="EMBL" id="BJXX01000157">
    <property type="protein sequence ID" value="GEN35902.1"/>
    <property type="molecule type" value="Genomic_DNA"/>
</dbReference>
<feature type="transmembrane region" description="Helical" evidence="6">
    <location>
        <begin position="35"/>
        <end position="54"/>
    </location>
</feature>
<dbReference type="RefSeq" id="WP_146811410.1">
    <property type="nucleotide sequence ID" value="NZ_BJXX01000157.1"/>
</dbReference>
<comment type="caution">
    <text evidence="7">The sequence shown here is derived from an EMBL/GenBank/DDBJ whole genome shotgun (WGS) entry which is preliminary data.</text>
</comment>
<dbReference type="InterPro" id="IPR022791">
    <property type="entry name" value="L-PG_synthase/AglD"/>
</dbReference>
<dbReference type="AlphaFoldDB" id="A0A511VF47"/>
<comment type="subcellular location">
    <subcellularLocation>
        <location evidence="1 6">Cell membrane</location>
        <topology evidence="1 6">Multi-pass membrane protein</topology>
    </subcellularLocation>
</comment>
<evidence type="ECO:0000256" key="3">
    <source>
        <dbReference type="ARBA" id="ARBA00022692"/>
    </source>
</evidence>
<feature type="transmembrane region" description="Helical" evidence="6">
    <location>
        <begin position="150"/>
        <end position="170"/>
    </location>
</feature>
<dbReference type="EC" id="2.3.2.3" evidence="6"/>
<sequence>MKGKYIQLAVGIAITCLFLFLAYRNLGNLNLGRLLHYPVHYFYVILAVFAYAVSQWFRALSWTRGLAPDVPLRKMFASVCMGNGSNMLLPFRMGEAIRIITISQVKRDYGVVSVNLMLERLLDVTILIVLAVSVAFFVPFESEVEAKLAVIRNLMVVGIAVGVAALLLLFRFRARMAASERTPDFMRKLFGFLGRFAVLRSPLVIIRTLFYLICSWGCVYLSTVFGLMAVGIYDMTAWAASLVVIVMTNLIMLIPSAPGGIGVFQYACIYSLSLFDVQAFQKAILSVLLHLIQYAALLPLSIYYFMRGEFTLREIYRSVAKRQGARFSER</sequence>
<evidence type="ECO:0000256" key="2">
    <source>
        <dbReference type="ARBA" id="ARBA00022475"/>
    </source>
</evidence>
<name>A0A511VF47_9BACL</name>
<gene>
    <name evidence="6" type="primary">mprF</name>
    <name evidence="7" type="ORF">ADA01nite_33620</name>
</gene>
<dbReference type="GO" id="GO:0050071">
    <property type="term" value="F:phosphatidylglycerol lysyltransferase activity"/>
    <property type="evidence" value="ECO:0007669"/>
    <property type="project" value="UniProtKB-EC"/>
</dbReference>
<keyword evidence="3 6" id="KW-0812">Transmembrane</keyword>
<accession>A0A511VF47</accession>
<feature type="transmembrane region" description="Helical" evidence="6">
    <location>
        <begin position="209"/>
        <end position="233"/>
    </location>
</feature>
<evidence type="ECO:0000256" key="5">
    <source>
        <dbReference type="ARBA" id="ARBA00023136"/>
    </source>
</evidence>
<feature type="transmembrane region" description="Helical" evidence="6">
    <location>
        <begin position="239"/>
        <end position="272"/>
    </location>
</feature>
<dbReference type="Proteomes" id="UP000321157">
    <property type="component" value="Unassembled WGS sequence"/>
</dbReference>
<feature type="transmembrane region" description="Helical" evidence="6">
    <location>
        <begin position="5"/>
        <end position="23"/>
    </location>
</feature>
<organism evidence="7 8">
    <name type="scientific">Aneurinibacillus danicus</name>
    <dbReference type="NCBI Taxonomy" id="267746"/>
    <lineage>
        <taxon>Bacteria</taxon>
        <taxon>Bacillati</taxon>
        <taxon>Bacillota</taxon>
        <taxon>Bacilli</taxon>
        <taxon>Bacillales</taxon>
        <taxon>Paenibacillaceae</taxon>
        <taxon>Aneurinibacillus group</taxon>
        <taxon>Aneurinibacillus</taxon>
    </lineage>
</organism>
<dbReference type="Pfam" id="PF03706">
    <property type="entry name" value="LPG_synthase_TM"/>
    <property type="match status" value="1"/>
</dbReference>
<keyword evidence="6" id="KW-0443">Lipid metabolism</keyword>
<comment type="catalytic activity">
    <reaction evidence="6">
        <text>L-lysyl-tRNA(Lys) + a 1,2-diacyl-sn-glycero-3-phospho-(1'-sn-glycerol) = a 1,2-diacyl-sn-glycero-3-phospho-1'-(3'-O-L-lysyl)-sn-glycerol + tRNA(Lys)</text>
        <dbReference type="Rhea" id="RHEA:10668"/>
        <dbReference type="Rhea" id="RHEA-COMP:9696"/>
        <dbReference type="Rhea" id="RHEA-COMP:9697"/>
        <dbReference type="ChEBI" id="CHEBI:64716"/>
        <dbReference type="ChEBI" id="CHEBI:75792"/>
        <dbReference type="ChEBI" id="CHEBI:78442"/>
        <dbReference type="ChEBI" id="CHEBI:78529"/>
        <dbReference type="EC" id="2.3.2.3"/>
    </reaction>
</comment>
<evidence type="ECO:0000256" key="6">
    <source>
        <dbReference type="RuleBase" id="RU363042"/>
    </source>
</evidence>
<keyword evidence="6" id="KW-0046">Antibiotic resistance</keyword>
<dbReference type="PANTHER" id="PTHR39087:SF2">
    <property type="entry name" value="UPF0104 MEMBRANE PROTEIN MJ1595"/>
    <property type="match status" value="1"/>
</dbReference>
<feature type="transmembrane region" description="Helical" evidence="6">
    <location>
        <begin position="284"/>
        <end position="306"/>
    </location>
</feature>
<keyword evidence="6" id="KW-0808">Transferase</keyword>
<evidence type="ECO:0000313" key="8">
    <source>
        <dbReference type="Proteomes" id="UP000321157"/>
    </source>
</evidence>
<evidence type="ECO:0000256" key="4">
    <source>
        <dbReference type="ARBA" id="ARBA00022989"/>
    </source>
</evidence>
<dbReference type="GO" id="GO:0005886">
    <property type="term" value="C:plasma membrane"/>
    <property type="evidence" value="ECO:0007669"/>
    <property type="project" value="UniProtKB-SubCell"/>
</dbReference>
<protein>
    <recommendedName>
        <fullName evidence="6">Phosphatidylglycerol lysyltransferase</fullName>
        <ecNumber evidence="6">2.3.2.3</ecNumber>
    </recommendedName>
    <alternativeName>
        <fullName evidence="6">Lysylphosphatidylglycerol synthase</fullName>
    </alternativeName>
</protein>
<proteinExistence type="inferred from homology"/>
<dbReference type="OrthoDB" id="144616at2"/>
<keyword evidence="4 6" id="KW-1133">Transmembrane helix</keyword>
<keyword evidence="5 6" id="KW-0472">Membrane</keyword>
<evidence type="ECO:0000256" key="1">
    <source>
        <dbReference type="ARBA" id="ARBA00004651"/>
    </source>
</evidence>
<comment type="function">
    <text evidence="6">Catalyzes the transfer of a lysyl group from L-lysyl-tRNA(Lys) to membrane-bound phosphatidylglycerol (PG), which produces lysylphosphatidylglycerol (LPG), a major component of the bacterial membrane with a positive net charge. LPG synthesis contributes to bacterial virulence as it is involved in the resistance mechanism against cationic antimicrobial peptides (CAMP) produces by the host's immune system (defensins, cathelicidins) and by the competing microorganisms.</text>
</comment>
<feature type="transmembrane region" description="Helical" evidence="6">
    <location>
        <begin position="121"/>
        <end position="138"/>
    </location>
</feature>
<keyword evidence="2" id="KW-1003">Cell membrane</keyword>
<comment type="similarity">
    <text evidence="6">Belongs to the LPG synthase family.</text>
</comment>
<keyword evidence="8" id="KW-1185">Reference proteome</keyword>
<dbReference type="GO" id="GO:0046677">
    <property type="term" value="P:response to antibiotic"/>
    <property type="evidence" value="ECO:0007669"/>
    <property type="project" value="UniProtKB-KW"/>
</dbReference>
<reference evidence="7 8" key="1">
    <citation type="submission" date="2019-07" db="EMBL/GenBank/DDBJ databases">
        <title>Whole genome shotgun sequence of Aneurinibacillus danicus NBRC 102444.</title>
        <authorList>
            <person name="Hosoyama A."/>
            <person name="Uohara A."/>
            <person name="Ohji S."/>
            <person name="Ichikawa N."/>
        </authorList>
    </citation>
    <scope>NUCLEOTIDE SEQUENCE [LARGE SCALE GENOMIC DNA]</scope>
    <source>
        <strain evidence="7 8">NBRC 102444</strain>
    </source>
</reference>